<evidence type="ECO:0000256" key="1">
    <source>
        <dbReference type="ARBA" id="ARBA00004651"/>
    </source>
</evidence>
<evidence type="ECO:0000256" key="10">
    <source>
        <dbReference type="ARBA" id="ARBA00023136"/>
    </source>
</evidence>
<keyword evidence="4 11" id="KW-0812">Transmembrane</keyword>
<dbReference type="EC" id="3.6.3.44" evidence="14"/>
<keyword evidence="3" id="KW-1003">Cell membrane</keyword>
<name>A0A099KUM6_COLPS</name>
<accession>A0A099KUM6</accession>
<reference evidence="14 15" key="1">
    <citation type="submission" date="2014-08" db="EMBL/GenBank/DDBJ databases">
        <title>Genomic and Phenotypic Diversity of Colwellia psychrerythraea strains from Disparate Marine Basins.</title>
        <authorList>
            <person name="Techtmann S.M."/>
            <person name="Stelling S.C."/>
            <person name="Utturkar S.M."/>
            <person name="Alshibli N."/>
            <person name="Harris A."/>
            <person name="Brown S.D."/>
            <person name="Hazen T.C."/>
        </authorList>
    </citation>
    <scope>NUCLEOTIDE SEQUENCE [LARGE SCALE GENOMIC DNA]</scope>
    <source>
        <strain evidence="14 15">ND2E</strain>
    </source>
</reference>
<dbReference type="SMART" id="SM00382">
    <property type="entry name" value="AAA"/>
    <property type="match status" value="1"/>
</dbReference>
<dbReference type="GO" id="GO:0034040">
    <property type="term" value="F:ATPase-coupled lipid transmembrane transporter activity"/>
    <property type="evidence" value="ECO:0007669"/>
    <property type="project" value="InterPro"/>
</dbReference>
<keyword evidence="7" id="KW-1278">Translocase</keyword>
<keyword evidence="14" id="KW-0378">Hydrolase</keyword>
<dbReference type="InterPro" id="IPR003593">
    <property type="entry name" value="AAA+_ATPase"/>
</dbReference>
<dbReference type="InterPro" id="IPR039421">
    <property type="entry name" value="Type_1_exporter"/>
</dbReference>
<evidence type="ECO:0000256" key="9">
    <source>
        <dbReference type="ARBA" id="ARBA00023055"/>
    </source>
</evidence>
<dbReference type="PROSITE" id="PS00211">
    <property type="entry name" value="ABC_TRANSPORTER_1"/>
    <property type="match status" value="1"/>
</dbReference>
<dbReference type="PANTHER" id="PTHR43394">
    <property type="entry name" value="ATP-DEPENDENT PERMEASE MDL1, MITOCHONDRIAL"/>
    <property type="match status" value="1"/>
</dbReference>
<evidence type="ECO:0000313" key="15">
    <source>
        <dbReference type="Proteomes" id="UP000029843"/>
    </source>
</evidence>
<dbReference type="RefSeq" id="WP_033093075.1">
    <property type="nucleotide sequence ID" value="NZ_JQED01000009.1"/>
</dbReference>
<dbReference type="SUPFAM" id="SSF52540">
    <property type="entry name" value="P-loop containing nucleoside triphosphate hydrolases"/>
    <property type="match status" value="1"/>
</dbReference>
<comment type="subcellular location">
    <subcellularLocation>
        <location evidence="1">Cell membrane</location>
        <topology evidence="1">Multi-pass membrane protein</topology>
    </subcellularLocation>
</comment>
<evidence type="ECO:0000313" key="14">
    <source>
        <dbReference type="EMBL" id="KGJ93557.1"/>
    </source>
</evidence>
<dbReference type="GO" id="GO:0005524">
    <property type="term" value="F:ATP binding"/>
    <property type="evidence" value="ECO:0007669"/>
    <property type="project" value="UniProtKB-KW"/>
</dbReference>
<evidence type="ECO:0000256" key="5">
    <source>
        <dbReference type="ARBA" id="ARBA00022741"/>
    </source>
</evidence>
<dbReference type="InterPro" id="IPR017871">
    <property type="entry name" value="ABC_transporter-like_CS"/>
</dbReference>
<evidence type="ECO:0000256" key="11">
    <source>
        <dbReference type="SAM" id="Phobius"/>
    </source>
</evidence>
<dbReference type="GO" id="GO:0005886">
    <property type="term" value="C:plasma membrane"/>
    <property type="evidence" value="ECO:0007669"/>
    <property type="project" value="UniProtKB-SubCell"/>
</dbReference>
<evidence type="ECO:0000256" key="2">
    <source>
        <dbReference type="ARBA" id="ARBA00022448"/>
    </source>
</evidence>
<sequence length="601" mass="66522">MASSPKTNALPSSDSAKVTTWQNFKRLVSYAKPYKLGFVAAIIGMLGYAAIDVYFLSQLKPLVDEGLSGANANFMKWAPLFIIVAFIFRGLAHFIANYCLAWVGNNVVADLRQKLFEHIMSMPVAFHDQTSTGSLISKITFDTEQVLNSVSKSILTIVQQSAFIIGLVGLMFYYSWQLSLIFLLITPIIALIVSVVSKRFRKVSKNIQGAMGEVTTAAEQTFNGHKVVLTFGGQQREFSRFAKINKHNRQQRMKMRATKSASVPIIQVIASFALAFVFYAITSDTLRENISPGTFVSIITYMTMLLRPLKMLTNVNSEFQQGMAACVSIFSILDHEKEKDSGDKKLGRASGHLSFKHVDFSYENNEAESSNDKEEAKLALSDLTFDLAPGETLALVGRSGSGKSTASSLLLRFYDATRGEILIDNINIEQFQLKDLRKQFSYVSQQVVLFNDTLANNIAYGKPDATEAEIIEAAKSAHVMEFAEHMEQGLETNIGENGALLSGGQRQRVAIARALLCDTPFLILDEATSALDTESERHIQDALQTLQQNRTSIVIAHRLSTIESADKIIVMDQGKIVEQGNHQSLLAKQGAYAQLHSFQFE</sequence>
<dbReference type="EMBL" id="JQED01000009">
    <property type="protein sequence ID" value="KGJ93557.1"/>
    <property type="molecule type" value="Genomic_DNA"/>
</dbReference>
<protein>
    <submittedName>
        <fullName evidence="14">Lipid A ABC exporter, fused ATPase and inner membrane subunits MsbA</fullName>
        <ecNumber evidence="14">3.6.3.44</ecNumber>
    </submittedName>
</protein>
<dbReference type="InterPro" id="IPR036640">
    <property type="entry name" value="ABC1_TM_sf"/>
</dbReference>
<feature type="transmembrane region" description="Helical" evidence="11">
    <location>
        <begin position="77"/>
        <end position="104"/>
    </location>
</feature>
<dbReference type="GO" id="GO:0015421">
    <property type="term" value="F:ABC-type oligopeptide transporter activity"/>
    <property type="evidence" value="ECO:0007669"/>
    <property type="project" value="TreeGrafter"/>
</dbReference>
<organism evidence="14 15">
    <name type="scientific">Colwellia psychrerythraea</name>
    <name type="common">Vibrio psychroerythus</name>
    <dbReference type="NCBI Taxonomy" id="28229"/>
    <lineage>
        <taxon>Bacteria</taxon>
        <taxon>Pseudomonadati</taxon>
        <taxon>Pseudomonadota</taxon>
        <taxon>Gammaproteobacteria</taxon>
        <taxon>Alteromonadales</taxon>
        <taxon>Colwelliaceae</taxon>
        <taxon>Colwellia</taxon>
    </lineage>
</organism>
<feature type="domain" description="ABC transmembrane type-1" evidence="13">
    <location>
        <begin position="39"/>
        <end position="321"/>
    </location>
</feature>
<dbReference type="InterPro" id="IPR011917">
    <property type="entry name" value="ABC_transpr_lipidA"/>
</dbReference>
<dbReference type="PANTHER" id="PTHR43394:SF1">
    <property type="entry name" value="ATP-BINDING CASSETTE SUB-FAMILY B MEMBER 10, MITOCHONDRIAL"/>
    <property type="match status" value="1"/>
</dbReference>
<dbReference type="CDD" id="cd18552">
    <property type="entry name" value="ABC_6TM_MsbA_like"/>
    <property type="match status" value="1"/>
</dbReference>
<gene>
    <name evidence="14" type="ORF">ND2E_2286</name>
</gene>
<dbReference type="PATRIC" id="fig|28229.4.peg.1312"/>
<dbReference type="Pfam" id="PF00664">
    <property type="entry name" value="ABC_membrane"/>
    <property type="match status" value="1"/>
</dbReference>
<feature type="transmembrane region" description="Helical" evidence="11">
    <location>
        <begin position="154"/>
        <end position="174"/>
    </location>
</feature>
<evidence type="ECO:0000259" key="12">
    <source>
        <dbReference type="PROSITE" id="PS50893"/>
    </source>
</evidence>
<dbReference type="InterPro" id="IPR011527">
    <property type="entry name" value="ABC1_TM_dom"/>
</dbReference>
<evidence type="ECO:0000259" key="13">
    <source>
        <dbReference type="PROSITE" id="PS50929"/>
    </source>
</evidence>
<keyword evidence="5" id="KW-0547">Nucleotide-binding</keyword>
<dbReference type="AlphaFoldDB" id="A0A099KUM6"/>
<evidence type="ECO:0000256" key="6">
    <source>
        <dbReference type="ARBA" id="ARBA00022840"/>
    </source>
</evidence>
<keyword evidence="10 11" id="KW-0472">Membrane</keyword>
<keyword evidence="2" id="KW-0813">Transport</keyword>
<dbReference type="PROSITE" id="PS50929">
    <property type="entry name" value="ABC_TM1F"/>
    <property type="match status" value="1"/>
</dbReference>
<dbReference type="Gene3D" id="1.20.1560.10">
    <property type="entry name" value="ABC transporter type 1, transmembrane domain"/>
    <property type="match status" value="1"/>
</dbReference>
<dbReference type="Gene3D" id="3.40.50.300">
    <property type="entry name" value="P-loop containing nucleotide triphosphate hydrolases"/>
    <property type="match status" value="1"/>
</dbReference>
<keyword evidence="8 11" id="KW-1133">Transmembrane helix</keyword>
<evidence type="ECO:0000256" key="7">
    <source>
        <dbReference type="ARBA" id="ARBA00022967"/>
    </source>
</evidence>
<dbReference type="InterPro" id="IPR027417">
    <property type="entry name" value="P-loop_NTPase"/>
</dbReference>
<comment type="caution">
    <text evidence="14">The sequence shown here is derived from an EMBL/GenBank/DDBJ whole genome shotgun (WGS) entry which is preliminary data.</text>
</comment>
<keyword evidence="9" id="KW-0445">Lipid transport</keyword>
<feature type="transmembrane region" description="Helical" evidence="11">
    <location>
        <begin position="180"/>
        <end position="197"/>
    </location>
</feature>
<feature type="transmembrane region" description="Helical" evidence="11">
    <location>
        <begin position="36"/>
        <end position="57"/>
    </location>
</feature>
<proteinExistence type="predicted"/>
<evidence type="ECO:0000256" key="8">
    <source>
        <dbReference type="ARBA" id="ARBA00022989"/>
    </source>
</evidence>
<dbReference type="GO" id="GO:0016887">
    <property type="term" value="F:ATP hydrolysis activity"/>
    <property type="evidence" value="ECO:0007669"/>
    <property type="project" value="InterPro"/>
</dbReference>
<dbReference type="Proteomes" id="UP000029843">
    <property type="component" value="Unassembled WGS sequence"/>
</dbReference>
<feature type="domain" description="ABC transporter" evidence="12">
    <location>
        <begin position="353"/>
        <end position="598"/>
    </location>
</feature>
<keyword evidence="6" id="KW-0067">ATP-binding</keyword>
<dbReference type="PROSITE" id="PS50893">
    <property type="entry name" value="ABC_TRANSPORTER_2"/>
    <property type="match status" value="1"/>
</dbReference>
<dbReference type="SUPFAM" id="SSF90123">
    <property type="entry name" value="ABC transporter transmembrane region"/>
    <property type="match status" value="1"/>
</dbReference>
<evidence type="ECO:0000256" key="4">
    <source>
        <dbReference type="ARBA" id="ARBA00022692"/>
    </source>
</evidence>
<feature type="transmembrane region" description="Helical" evidence="11">
    <location>
        <begin position="261"/>
        <end position="281"/>
    </location>
</feature>
<dbReference type="Pfam" id="PF00005">
    <property type="entry name" value="ABC_tran"/>
    <property type="match status" value="1"/>
</dbReference>
<dbReference type="InterPro" id="IPR003439">
    <property type="entry name" value="ABC_transporter-like_ATP-bd"/>
</dbReference>
<dbReference type="FunFam" id="3.40.50.300:FF:000140">
    <property type="entry name" value="Lipid A export ATP-binding/permease protein MsbA"/>
    <property type="match status" value="1"/>
</dbReference>
<dbReference type="NCBIfam" id="TIGR02203">
    <property type="entry name" value="MsbA_lipidA"/>
    <property type="match status" value="1"/>
</dbReference>
<evidence type="ECO:0000256" key="3">
    <source>
        <dbReference type="ARBA" id="ARBA00022475"/>
    </source>
</evidence>